<dbReference type="GO" id="GO:0019752">
    <property type="term" value="P:carboxylic acid metabolic process"/>
    <property type="evidence" value="ECO:0007669"/>
    <property type="project" value="UniProtKB-ARBA"/>
</dbReference>
<dbReference type="Pfam" id="PF01557">
    <property type="entry name" value="FAA_hydrolase"/>
    <property type="match status" value="1"/>
</dbReference>
<dbReference type="FunFam" id="3.90.850.10:FF:000002">
    <property type="entry name" value="2-hydroxyhepta-2,4-diene-1,7-dioate isomerase"/>
    <property type="match status" value="1"/>
</dbReference>
<comment type="caution">
    <text evidence="5">The sequence shown here is derived from an EMBL/GenBank/DDBJ whole genome shotgun (WGS) entry which is preliminary data.</text>
</comment>
<evidence type="ECO:0000259" key="3">
    <source>
        <dbReference type="Pfam" id="PF01557"/>
    </source>
</evidence>
<organism evidence="5 6">
    <name type="scientific">Sphingobium chungbukense</name>
    <dbReference type="NCBI Taxonomy" id="56193"/>
    <lineage>
        <taxon>Bacteria</taxon>
        <taxon>Pseudomonadati</taxon>
        <taxon>Pseudomonadota</taxon>
        <taxon>Alphaproteobacteria</taxon>
        <taxon>Sphingomonadales</taxon>
        <taxon>Sphingomonadaceae</taxon>
        <taxon>Sphingobium</taxon>
    </lineage>
</organism>
<dbReference type="InterPro" id="IPR051121">
    <property type="entry name" value="FAH"/>
</dbReference>
<keyword evidence="6" id="KW-1185">Reference proteome</keyword>
<dbReference type="EMBL" id="LBIC01000006">
    <property type="protein sequence ID" value="KKW91564.1"/>
    <property type="molecule type" value="Genomic_DNA"/>
</dbReference>
<gene>
    <name evidence="5" type="ORF">YP76_14355</name>
</gene>
<dbReference type="InterPro" id="IPR018833">
    <property type="entry name" value="Rv2993c-like_N"/>
</dbReference>
<evidence type="ECO:0000256" key="1">
    <source>
        <dbReference type="ARBA" id="ARBA00010211"/>
    </source>
</evidence>
<protein>
    <submittedName>
        <fullName evidence="5">5-carboxymethyl-2-hydroxymuconate isomerase</fullName>
    </submittedName>
</protein>
<keyword evidence="2" id="KW-0479">Metal-binding</keyword>
<keyword evidence="5" id="KW-0413">Isomerase</keyword>
<dbReference type="PANTHER" id="PTHR42796">
    <property type="entry name" value="FUMARYLACETOACETATE HYDROLASE DOMAIN-CONTAINING PROTEIN 2A-RELATED"/>
    <property type="match status" value="1"/>
</dbReference>
<accession>A0A0M3ASQ4</accession>
<dbReference type="SUPFAM" id="SSF56529">
    <property type="entry name" value="FAH"/>
    <property type="match status" value="1"/>
</dbReference>
<dbReference type="RefSeq" id="WP_046764291.1">
    <property type="nucleotide sequence ID" value="NZ_LBIC01000006.1"/>
</dbReference>
<dbReference type="STRING" id="56193.YP76_14355"/>
<reference evidence="5 6" key="1">
    <citation type="submission" date="2015-04" db="EMBL/GenBank/DDBJ databases">
        <title>Genome sequence of aromatic hydrocarbons-degrading Sphingobium chungbukense DJ77.</title>
        <authorList>
            <person name="Kim Y.-C."/>
            <person name="Chae J.-C."/>
        </authorList>
    </citation>
    <scope>NUCLEOTIDE SEQUENCE [LARGE SCALE GENOMIC DNA]</scope>
    <source>
        <strain evidence="5 6">DJ77</strain>
    </source>
</reference>
<dbReference type="PANTHER" id="PTHR42796:SF4">
    <property type="entry name" value="FUMARYLACETOACETATE HYDROLASE DOMAIN-CONTAINING PROTEIN 2A"/>
    <property type="match status" value="1"/>
</dbReference>
<dbReference type="InterPro" id="IPR011234">
    <property type="entry name" value="Fumarylacetoacetase-like_C"/>
</dbReference>
<feature type="domain" description="Rv2993c-like N-terminal" evidence="4">
    <location>
        <begin position="1"/>
        <end position="70"/>
    </location>
</feature>
<dbReference type="InterPro" id="IPR036663">
    <property type="entry name" value="Fumarylacetoacetase_C_sf"/>
</dbReference>
<dbReference type="AlphaFoldDB" id="A0A0M3ASQ4"/>
<evidence type="ECO:0000256" key="2">
    <source>
        <dbReference type="ARBA" id="ARBA00022723"/>
    </source>
</evidence>
<dbReference type="GO" id="GO:0016853">
    <property type="term" value="F:isomerase activity"/>
    <property type="evidence" value="ECO:0007669"/>
    <property type="project" value="UniProtKB-KW"/>
</dbReference>
<dbReference type="Proteomes" id="UP000033874">
    <property type="component" value="Unassembled WGS sequence"/>
</dbReference>
<dbReference type="Pfam" id="PF10370">
    <property type="entry name" value="Rv2993c-like_N"/>
    <property type="match status" value="1"/>
</dbReference>
<evidence type="ECO:0000313" key="5">
    <source>
        <dbReference type="EMBL" id="KKW91564.1"/>
    </source>
</evidence>
<dbReference type="GO" id="GO:0046872">
    <property type="term" value="F:metal ion binding"/>
    <property type="evidence" value="ECO:0007669"/>
    <property type="project" value="UniProtKB-KW"/>
</dbReference>
<comment type="similarity">
    <text evidence="1">Belongs to the FAH family.</text>
</comment>
<evidence type="ECO:0000259" key="4">
    <source>
        <dbReference type="Pfam" id="PF10370"/>
    </source>
</evidence>
<dbReference type="PATRIC" id="fig|56193.3.peg.2996"/>
<evidence type="ECO:0000313" key="6">
    <source>
        <dbReference type="Proteomes" id="UP000033874"/>
    </source>
</evidence>
<proteinExistence type="inferred from homology"/>
<name>A0A0M3ASQ4_9SPHN</name>
<dbReference type="Gene3D" id="3.90.850.10">
    <property type="entry name" value="Fumarylacetoacetase-like, C-terminal domain"/>
    <property type="match status" value="1"/>
</dbReference>
<feature type="domain" description="Fumarylacetoacetase-like C-terminal" evidence="3">
    <location>
        <begin position="78"/>
        <end position="282"/>
    </location>
</feature>
<sequence>MKLLRFEADGQPVIGVVSGDGIVRMADLLPEFVEMRQLAAAGPEALARLADKLATAQPTVALEGVKLLAPIERPGHFMALGMNYKKHAEEGVRLGVMPPRFQVWFNKATNCVSPPHADIDPGVTKQLDYEVELGFVIGKAARYVSPEEAPGHIFGYFVANDVSARDWQLHANTWTIGKSFETFGPIGPWIVTPDEIGDPHKLELRCYVNGELRQKSNTSDMIYSIWEQIEYLSTAFELEPGDLYLTGTPEGVGHAMIPQMHLKPGDVVRCEIENIGAIENQVIESRAKRFPDLEESRIQKLLSSEPV</sequence>